<evidence type="ECO:0000259" key="4">
    <source>
        <dbReference type="Pfam" id="PF01591"/>
    </source>
</evidence>
<dbReference type="Gene3D" id="3.40.50.300">
    <property type="entry name" value="P-loop containing nucleotide triphosphate hydrolases"/>
    <property type="match status" value="1"/>
</dbReference>
<dbReference type="SMART" id="SM00855">
    <property type="entry name" value="PGAM"/>
    <property type="match status" value="1"/>
</dbReference>
<evidence type="ECO:0000256" key="2">
    <source>
        <dbReference type="ARBA" id="ARBA00022840"/>
    </source>
</evidence>
<evidence type="ECO:0000313" key="6">
    <source>
        <dbReference type="Proteomes" id="UP000318582"/>
    </source>
</evidence>
<reference evidence="5 6" key="1">
    <citation type="journal article" date="2019" name="Sci. Rep.">
        <title>Comparative genomics of chytrid fungi reveal insights into the obligate biotrophic and pathogenic lifestyle of Synchytrium endobioticum.</title>
        <authorList>
            <person name="van de Vossenberg B.T.L.H."/>
            <person name="Warris S."/>
            <person name="Nguyen H.D.T."/>
            <person name="van Gent-Pelzer M.P.E."/>
            <person name="Joly D.L."/>
            <person name="van de Geest H.C."/>
            <person name="Bonants P.J.M."/>
            <person name="Smith D.S."/>
            <person name="Levesque C.A."/>
            <person name="van der Lee T.A.J."/>
        </authorList>
    </citation>
    <scope>NUCLEOTIDE SEQUENCE [LARGE SCALE GENOMIC DNA]</scope>
    <source>
        <strain evidence="5 6">CBS 809.83</strain>
    </source>
</reference>
<organism evidence="5 6">
    <name type="scientific">Powellomyces hirtus</name>
    <dbReference type="NCBI Taxonomy" id="109895"/>
    <lineage>
        <taxon>Eukaryota</taxon>
        <taxon>Fungi</taxon>
        <taxon>Fungi incertae sedis</taxon>
        <taxon>Chytridiomycota</taxon>
        <taxon>Chytridiomycota incertae sedis</taxon>
        <taxon>Chytridiomycetes</taxon>
        <taxon>Spizellomycetales</taxon>
        <taxon>Powellomycetaceae</taxon>
        <taxon>Powellomyces</taxon>
    </lineage>
</organism>
<dbReference type="SUPFAM" id="SSF52540">
    <property type="entry name" value="P-loop containing nucleoside triphosphate hydrolases"/>
    <property type="match status" value="1"/>
</dbReference>
<feature type="region of interest" description="Disordered" evidence="3">
    <location>
        <begin position="120"/>
        <end position="178"/>
    </location>
</feature>
<dbReference type="GO" id="GO:0005524">
    <property type="term" value="F:ATP binding"/>
    <property type="evidence" value="ECO:0007669"/>
    <property type="project" value="UniProtKB-KW"/>
</dbReference>
<dbReference type="AlphaFoldDB" id="A0A507DN35"/>
<dbReference type="InterPro" id="IPR027417">
    <property type="entry name" value="P-loop_NTPase"/>
</dbReference>
<dbReference type="GO" id="GO:0005829">
    <property type="term" value="C:cytosol"/>
    <property type="evidence" value="ECO:0007669"/>
    <property type="project" value="TreeGrafter"/>
</dbReference>
<evidence type="ECO:0000256" key="1">
    <source>
        <dbReference type="ARBA" id="ARBA00022741"/>
    </source>
</evidence>
<feature type="domain" description="6-phosphofructo-2-kinase" evidence="4">
    <location>
        <begin position="73"/>
        <end position="125"/>
    </location>
</feature>
<dbReference type="PANTHER" id="PTHR10606:SF32">
    <property type="entry name" value="6-PHOSPHOFRUCTO-2-KINASE 1"/>
    <property type="match status" value="1"/>
</dbReference>
<feature type="compositionally biased region" description="Low complexity" evidence="3">
    <location>
        <begin position="136"/>
        <end position="164"/>
    </location>
</feature>
<keyword evidence="6" id="KW-1185">Reference proteome</keyword>
<gene>
    <name evidence="5" type="ORF">PhCBS80983_g06362</name>
</gene>
<feature type="compositionally biased region" description="Low complexity" evidence="3">
    <location>
        <begin position="458"/>
        <end position="467"/>
    </location>
</feature>
<dbReference type="InterPro" id="IPR003094">
    <property type="entry name" value="6Pfruct_kin"/>
</dbReference>
<feature type="compositionally biased region" description="Polar residues" evidence="3">
    <location>
        <begin position="24"/>
        <end position="35"/>
    </location>
</feature>
<dbReference type="GO" id="GO:0006003">
    <property type="term" value="P:fructose 2,6-bisphosphate metabolic process"/>
    <property type="evidence" value="ECO:0007669"/>
    <property type="project" value="InterPro"/>
</dbReference>
<evidence type="ECO:0000256" key="3">
    <source>
        <dbReference type="SAM" id="MobiDB-lite"/>
    </source>
</evidence>
<dbReference type="PANTHER" id="PTHR10606">
    <property type="entry name" value="6-PHOSPHOFRUCTO-2-KINASE/FRUCTOSE-2,6-BISPHOSPHATASE"/>
    <property type="match status" value="1"/>
</dbReference>
<accession>A0A507DN35</accession>
<dbReference type="PROSITE" id="PS00175">
    <property type="entry name" value="PG_MUTASE"/>
    <property type="match status" value="1"/>
</dbReference>
<dbReference type="Pfam" id="PF01591">
    <property type="entry name" value="6PF2K"/>
    <property type="match status" value="2"/>
</dbReference>
<keyword evidence="1" id="KW-0547">Nucleotide-binding</keyword>
<dbReference type="InterPro" id="IPR029033">
    <property type="entry name" value="His_PPase_superfam"/>
</dbReference>
<dbReference type="STRING" id="109895.A0A507DN35"/>
<dbReference type="Gene3D" id="3.40.50.1240">
    <property type="entry name" value="Phosphoglycerate mutase-like"/>
    <property type="match status" value="1"/>
</dbReference>
<dbReference type="CDD" id="cd07067">
    <property type="entry name" value="HP_PGM_like"/>
    <property type="match status" value="1"/>
</dbReference>
<dbReference type="EMBL" id="QEAQ01000251">
    <property type="protein sequence ID" value="TPX53129.1"/>
    <property type="molecule type" value="Genomic_DNA"/>
</dbReference>
<protein>
    <recommendedName>
        <fullName evidence="4">6-phosphofructo-2-kinase domain-containing protein</fullName>
    </recommendedName>
</protein>
<dbReference type="InterPro" id="IPR013078">
    <property type="entry name" value="His_Pase_superF_clade-1"/>
</dbReference>
<feature type="compositionally biased region" description="Basic and acidic residues" evidence="3">
    <location>
        <begin position="54"/>
        <end position="63"/>
    </location>
</feature>
<name>A0A507DN35_9FUNG</name>
<feature type="compositionally biased region" description="Low complexity" evidence="3">
    <location>
        <begin position="36"/>
        <end position="50"/>
    </location>
</feature>
<dbReference type="PIRSF" id="PIRSF000709">
    <property type="entry name" value="6PFK_2-Ptase"/>
    <property type="match status" value="1"/>
</dbReference>
<dbReference type="PRINTS" id="PR00991">
    <property type="entry name" value="6PFRUCTKNASE"/>
</dbReference>
<feature type="compositionally biased region" description="Low complexity" evidence="3">
    <location>
        <begin position="435"/>
        <end position="451"/>
    </location>
</feature>
<feature type="region of interest" description="Disordered" evidence="3">
    <location>
        <begin position="431"/>
        <end position="483"/>
    </location>
</feature>
<feature type="domain" description="6-phosphofructo-2-kinase" evidence="4">
    <location>
        <begin position="219"/>
        <end position="385"/>
    </location>
</feature>
<dbReference type="GO" id="GO:0003873">
    <property type="term" value="F:6-phosphofructo-2-kinase activity"/>
    <property type="evidence" value="ECO:0007669"/>
    <property type="project" value="InterPro"/>
</dbReference>
<dbReference type="InterPro" id="IPR013079">
    <property type="entry name" value="6Phosfructo_kin"/>
</dbReference>
<sequence length="645" mass="70809">MSGSSQPYPYALPASLLKAIAEDGTSSPTNPISGKSASASLPAATTTATSQHLARKESISKQPKDILEQKNELGPKLVVFMVGLPARGKSYVCKKLVRYLSWSGFNTRVFNVGNRRRVMATSTSNTPPPPLPPASAPSRVLPTSSPAEPATSPSTDSTASLSSSPDHESGSSTDFLAVPTPKRPASFAALLLTKFSSSYHGPVPEPCPSPVVNAPAGSTTHDATFFDPDNPAAQAVREKLALETLDEIIDWLHHGGGKVAIHDATNSTVLRRRALLDRVNREKGIKAMFIESICTDKRVLETNIQMKLQGPDYKNMPPEQAMRDFRARTANYEKAYQTISQEEEEQDDLGFIKLINVGKKIIAHNVHGYLESQCVFYLMQMHIKPRTIWLTRHGESEYNVSGRIGGDPPLTPLGRRFALALSKFIGTFHPPPDESASTTITSTSIPPSSVTAPPPSSSFPRSTSLLPDDTFGGTDATTSRPRSPLSIWTSTLQRTIETVQHFSPTEYDLKRIKFLNEIYAGVCENMTYAEIEQTHPAEFKLRADAKLVYRYPGPGGESYVDVIERLRPIIIELERMQTNVLIVTHQVVLRTLLSYFIGVPLDDMPTLSVPLHTLYCLKPKPYGADLVKYRFNPDTDAFDEIGCTL</sequence>
<feature type="region of interest" description="Disordered" evidence="3">
    <location>
        <begin position="23"/>
        <end position="63"/>
    </location>
</feature>
<dbReference type="InterPro" id="IPR001345">
    <property type="entry name" value="PG/BPGM_mutase_AS"/>
</dbReference>
<feature type="compositionally biased region" description="Pro residues" evidence="3">
    <location>
        <begin position="126"/>
        <end position="135"/>
    </location>
</feature>
<keyword evidence="2" id="KW-0067">ATP-binding</keyword>
<comment type="caution">
    <text evidence="5">The sequence shown here is derived from an EMBL/GenBank/DDBJ whole genome shotgun (WGS) entry which is preliminary data.</text>
</comment>
<dbReference type="Pfam" id="PF00300">
    <property type="entry name" value="His_Phos_1"/>
    <property type="match status" value="2"/>
</dbReference>
<dbReference type="Proteomes" id="UP000318582">
    <property type="component" value="Unassembled WGS sequence"/>
</dbReference>
<dbReference type="GO" id="GO:0006000">
    <property type="term" value="P:fructose metabolic process"/>
    <property type="evidence" value="ECO:0007669"/>
    <property type="project" value="InterPro"/>
</dbReference>
<dbReference type="SUPFAM" id="SSF53254">
    <property type="entry name" value="Phosphoglycerate mutase-like"/>
    <property type="match status" value="1"/>
</dbReference>
<evidence type="ECO:0000313" key="5">
    <source>
        <dbReference type="EMBL" id="TPX53129.1"/>
    </source>
</evidence>
<proteinExistence type="predicted"/>